<keyword evidence="9" id="KW-0479">Metal-binding</keyword>
<evidence type="ECO:0000256" key="12">
    <source>
        <dbReference type="ARBA" id="ARBA00022824"/>
    </source>
</evidence>
<gene>
    <name evidence="23" type="ORF">FCL40_11535</name>
</gene>
<proteinExistence type="predicted"/>
<keyword evidence="18" id="KW-0458">Lysosome</keyword>
<keyword evidence="12" id="KW-0256">Endoplasmic reticulum</keyword>
<evidence type="ECO:0000256" key="5">
    <source>
        <dbReference type="ARBA" id="ARBA00014116"/>
    </source>
</evidence>
<dbReference type="Proteomes" id="UP000305674">
    <property type="component" value="Unassembled WGS sequence"/>
</dbReference>
<dbReference type="Gene3D" id="3.50.30.30">
    <property type="match status" value="1"/>
</dbReference>
<feature type="domain" description="Peptidase M28" evidence="22">
    <location>
        <begin position="257"/>
        <end position="442"/>
    </location>
</feature>
<dbReference type="RefSeq" id="WP_136853448.1">
    <property type="nucleotide sequence ID" value="NZ_SWCI01000006.1"/>
</dbReference>
<sequence length="465" mass="50624">MRLSLTLFAGLLAAHTTLAAPFTDEILSQGQQLRQHAMASNRAWNLLESLTTEVGPRLPGTEADRRAVAWAKAKLNTLGFDRVYLEPVTVPHWHRGQASARITTPFPQSMVVTALGNTVGTDPAGVEAEVVAFNTLEDLKQADPEQVMGKIVFINHRMERYKDGRGYSPVVKARGRGAVEAAKKGAVAMLLRSVGTDSHRFAHTGMMRYQEGIAQIPAAALSNPDADQLERLLKRGEPVRFNLKLSSETRREQISYNVVAEITGSTHPEQVVLIGAHLDSWDEGTGALDDGAGVAIVTAAAKHIIERNLKPKRTVRVVLFAAEEIGLIGAKAYKAAHLDRLDSLYIAAEADFGAGPIYRLDSRVNEAALETMDEVARQLAPLGVERGHNHSWGGPDVSILPDEGVPVAGLSMDGSDYFDVHHTMDDTLDKVDPDALRQSSAVYTLYTWLMANAEQSLRPIPLPQE</sequence>
<dbReference type="SUPFAM" id="SSF53187">
    <property type="entry name" value="Zn-dependent exopeptidases"/>
    <property type="match status" value="1"/>
</dbReference>
<evidence type="ECO:0000256" key="19">
    <source>
        <dbReference type="ARBA" id="ARBA00025833"/>
    </source>
</evidence>
<keyword evidence="14" id="KW-0333">Golgi apparatus</keyword>
<comment type="subcellular location">
    <subcellularLocation>
        <location evidence="1">Endoplasmic reticulum</location>
    </subcellularLocation>
    <subcellularLocation>
        <location evidence="3">Golgi apparatus</location>
    </subcellularLocation>
    <subcellularLocation>
        <location evidence="2">Lysosome</location>
    </subcellularLocation>
    <subcellularLocation>
        <location evidence="4">Secreted</location>
    </subcellularLocation>
</comment>
<dbReference type="Pfam" id="PF04389">
    <property type="entry name" value="Peptidase_M28"/>
    <property type="match status" value="1"/>
</dbReference>
<dbReference type="GO" id="GO:0070573">
    <property type="term" value="F:metallodipeptidase activity"/>
    <property type="evidence" value="ECO:0007669"/>
    <property type="project" value="InterPro"/>
</dbReference>
<evidence type="ECO:0000313" key="24">
    <source>
        <dbReference type="Proteomes" id="UP000305674"/>
    </source>
</evidence>
<evidence type="ECO:0000256" key="3">
    <source>
        <dbReference type="ARBA" id="ARBA00004555"/>
    </source>
</evidence>
<evidence type="ECO:0000256" key="17">
    <source>
        <dbReference type="ARBA" id="ARBA00023180"/>
    </source>
</evidence>
<keyword evidence="17" id="KW-0325">Glycoprotein</keyword>
<keyword evidence="6" id="KW-0964">Secreted</keyword>
<accession>A0A4U1BDU5</accession>
<dbReference type="AlphaFoldDB" id="A0A4U1BDU5"/>
<keyword evidence="15" id="KW-0482">Metalloprotease</keyword>
<evidence type="ECO:0000256" key="10">
    <source>
        <dbReference type="ARBA" id="ARBA00022729"/>
    </source>
</evidence>
<evidence type="ECO:0000256" key="16">
    <source>
        <dbReference type="ARBA" id="ARBA00023145"/>
    </source>
</evidence>
<evidence type="ECO:0000256" key="7">
    <source>
        <dbReference type="ARBA" id="ARBA00022645"/>
    </source>
</evidence>
<dbReference type="GO" id="GO:0005576">
    <property type="term" value="C:extracellular region"/>
    <property type="evidence" value="ECO:0007669"/>
    <property type="project" value="UniProtKB-SubCell"/>
</dbReference>
<dbReference type="EMBL" id="SWCI01000006">
    <property type="protein sequence ID" value="TKB48771.1"/>
    <property type="molecule type" value="Genomic_DNA"/>
</dbReference>
<evidence type="ECO:0000256" key="8">
    <source>
        <dbReference type="ARBA" id="ARBA00022670"/>
    </source>
</evidence>
<keyword evidence="7" id="KW-0121">Carboxypeptidase</keyword>
<keyword evidence="13" id="KW-0862">Zinc</keyword>
<name>A0A4U1BDU5_9GAMM</name>
<evidence type="ECO:0000256" key="4">
    <source>
        <dbReference type="ARBA" id="ARBA00004613"/>
    </source>
</evidence>
<keyword evidence="10 21" id="KW-0732">Signal</keyword>
<evidence type="ECO:0000256" key="21">
    <source>
        <dbReference type="SAM" id="SignalP"/>
    </source>
</evidence>
<evidence type="ECO:0000256" key="15">
    <source>
        <dbReference type="ARBA" id="ARBA00023049"/>
    </source>
</evidence>
<evidence type="ECO:0000256" key="6">
    <source>
        <dbReference type="ARBA" id="ARBA00022525"/>
    </source>
</evidence>
<dbReference type="Gene3D" id="3.40.630.10">
    <property type="entry name" value="Zn peptidases"/>
    <property type="match status" value="1"/>
</dbReference>
<evidence type="ECO:0000313" key="23">
    <source>
        <dbReference type="EMBL" id="TKB48771.1"/>
    </source>
</evidence>
<evidence type="ECO:0000256" key="20">
    <source>
        <dbReference type="ARBA" id="ARBA00033328"/>
    </source>
</evidence>
<evidence type="ECO:0000256" key="18">
    <source>
        <dbReference type="ARBA" id="ARBA00023228"/>
    </source>
</evidence>
<reference evidence="23 24" key="1">
    <citation type="submission" date="2019-04" db="EMBL/GenBank/DDBJ databases">
        <authorList>
            <person name="Hwang J.C."/>
        </authorList>
    </citation>
    <scope>NUCLEOTIDE SEQUENCE [LARGE SCALE GENOMIC DNA]</scope>
    <source>
        <strain evidence="23 24">IMCC35001</strain>
    </source>
</reference>
<dbReference type="GO" id="GO:0005764">
    <property type="term" value="C:lysosome"/>
    <property type="evidence" value="ECO:0007669"/>
    <property type="project" value="UniProtKB-SubCell"/>
</dbReference>
<keyword evidence="24" id="KW-1185">Reference proteome</keyword>
<evidence type="ECO:0000256" key="13">
    <source>
        <dbReference type="ARBA" id="ARBA00022833"/>
    </source>
</evidence>
<feature type="signal peptide" evidence="21">
    <location>
        <begin position="1"/>
        <end position="19"/>
    </location>
</feature>
<evidence type="ECO:0000256" key="1">
    <source>
        <dbReference type="ARBA" id="ARBA00004240"/>
    </source>
</evidence>
<comment type="caution">
    <text evidence="23">The sequence shown here is derived from an EMBL/GenBank/DDBJ whole genome shotgun (WGS) entry which is preliminary data.</text>
</comment>
<protein>
    <recommendedName>
        <fullName evidence="5">Carboxypeptidase Q</fullName>
    </recommendedName>
    <alternativeName>
        <fullName evidence="20">Plasma glutamate carboxypeptidase</fullName>
    </alternativeName>
</protein>
<keyword evidence="11 23" id="KW-0378">Hydrolase</keyword>
<dbReference type="PANTHER" id="PTHR12053:SF3">
    <property type="entry name" value="CARBOXYPEPTIDASE Q"/>
    <property type="match status" value="1"/>
</dbReference>
<evidence type="ECO:0000256" key="14">
    <source>
        <dbReference type="ARBA" id="ARBA00023034"/>
    </source>
</evidence>
<keyword evidence="8" id="KW-0645">Protease</keyword>
<dbReference type="GO" id="GO:0004180">
    <property type="term" value="F:carboxypeptidase activity"/>
    <property type="evidence" value="ECO:0007669"/>
    <property type="project" value="UniProtKB-KW"/>
</dbReference>
<dbReference type="GO" id="GO:0046872">
    <property type="term" value="F:metal ion binding"/>
    <property type="evidence" value="ECO:0007669"/>
    <property type="project" value="UniProtKB-KW"/>
</dbReference>
<dbReference type="InterPro" id="IPR007484">
    <property type="entry name" value="Peptidase_M28"/>
</dbReference>
<feature type="chain" id="PRO_5020814152" description="Carboxypeptidase Q" evidence="21">
    <location>
        <begin position="20"/>
        <end position="465"/>
    </location>
</feature>
<evidence type="ECO:0000259" key="22">
    <source>
        <dbReference type="Pfam" id="PF04389"/>
    </source>
</evidence>
<evidence type="ECO:0000256" key="2">
    <source>
        <dbReference type="ARBA" id="ARBA00004371"/>
    </source>
</evidence>
<dbReference type="OrthoDB" id="9769665at2"/>
<evidence type="ECO:0000256" key="9">
    <source>
        <dbReference type="ARBA" id="ARBA00022723"/>
    </source>
</evidence>
<organism evidence="23 24">
    <name type="scientific">Ferrimonas sediminicola</name>
    <dbReference type="NCBI Taxonomy" id="2569538"/>
    <lineage>
        <taxon>Bacteria</taxon>
        <taxon>Pseudomonadati</taxon>
        <taxon>Pseudomonadota</taxon>
        <taxon>Gammaproteobacteria</taxon>
        <taxon>Alteromonadales</taxon>
        <taxon>Ferrimonadaceae</taxon>
        <taxon>Ferrimonas</taxon>
    </lineage>
</organism>
<dbReference type="GO" id="GO:0006508">
    <property type="term" value="P:proteolysis"/>
    <property type="evidence" value="ECO:0007669"/>
    <property type="project" value="UniProtKB-KW"/>
</dbReference>
<dbReference type="InterPro" id="IPR039866">
    <property type="entry name" value="CPQ"/>
</dbReference>
<keyword evidence="16" id="KW-0865">Zymogen</keyword>
<comment type="subunit">
    <text evidence="19">Homodimer. The monomeric form is inactive while the homodimer is active.</text>
</comment>
<evidence type="ECO:0000256" key="11">
    <source>
        <dbReference type="ARBA" id="ARBA00022801"/>
    </source>
</evidence>
<dbReference type="PANTHER" id="PTHR12053">
    <property type="entry name" value="PROTEASE FAMILY M28 PLASMA GLUTAMATE CARBOXYPEPTIDASE-RELATED"/>
    <property type="match status" value="1"/>
</dbReference>